<proteinExistence type="predicted"/>
<name>A0A167N7Y2_CALVF</name>
<dbReference type="STRING" id="1330018.A0A167N7Y2"/>
<gene>
    <name evidence="2" type="ORF">CALVIDRAFT_89077</name>
</gene>
<dbReference type="Proteomes" id="UP000076738">
    <property type="component" value="Unassembled WGS sequence"/>
</dbReference>
<dbReference type="AlphaFoldDB" id="A0A167N7Y2"/>
<dbReference type="EMBL" id="KV417280">
    <property type="protein sequence ID" value="KZO97438.1"/>
    <property type="molecule type" value="Genomic_DNA"/>
</dbReference>
<feature type="region of interest" description="Disordered" evidence="1">
    <location>
        <begin position="213"/>
        <end position="237"/>
    </location>
</feature>
<evidence type="ECO:0000256" key="1">
    <source>
        <dbReference type="SAM" id="MobiDB-lite"/>
    </source>
</evidence>
<feature type="compositionally biased region" description="Low complexity" evidence="1">
    <location>
        <begin position="74"/>
        <end position="87"/>
    </location>
</feature>
<evidence type="ECO:0000313" key="3">
    <source>
        <dbReference type="Proteomes" id="UP000076738"/>
    </source>
</evidence>
<evidence type="ECO:0000313" key="2">
    <source>
        <dbReference type="EMBL" id="KZO97438.1"/>
    </source>
</evidence>
<organism evidence="2 3">
    <name type="scientific">Calocera viscosa (strain TUFC12733)</name>
    <dbReference type="NCBI Taxonomy" id="1330018"/>
    <lineage>
        <taxon>Eukaryota</taxon>
        <taxon>Fungi</taxon>
        <taxon>Dikarya</taxon>
        <taxon>Basidiomycota</taxon>
        <taxon>Agaricomycotina</taxon>
        <taxon>Dacrymycetes</taxon>
        <taxon>Dacrymycetales</taxon>
        <taxon>Dacrymycetaceae</taxon>
        <taxon>Calocera</taxon>
    </lineage>
</organism>
<reference evidence="2 3" key="1">
    <citation type="journal article" date="2016" name="Mol. Biol. Evol.">
        <title>Comparative Genomics of Early-Diverging Mushroom-Forming Fungi Provides Insights into the Origins of Lignocellulose Decay Capabilities.</title>
        <authorList>
            <person name="Nagy L.G."/>
            <person name="Riley R."/>
            <person name="Tritt A."/>
            <person name="Adam C."/>
            <person name="Daum C."/>
            <person name="Floudas D."/>
            <person name="Sun H."/>
            <person name="Yadav J.S."/>
            <person name="Pangilinan J."/>
            <person name="Larsson K.H."/>
            <person name="Matsuura K."/>
            <person name="Barry K."/>
            <person name="Labutti K."/>
            <person name="Kuo R."/>
            <person name="Ohm R.A."/>
            <person name="Bhattacharya S.S."/>
            <person name="Shirouzu T."/>
            <person name="Yoshinaga Y."/>
            <person name="Martin F.M."/>
            <person name="Grigoriev I.V."/>
            <person name="Hibbett D.S."/>
        </authorList>
    </citation>
    <scope>NUCLEOTIDE SEQUENCE [LARGE SCALE GENOMIC DNA]</scope>
    <source>
        <strain evidence="2 3">TUFC12733</strain>
    </source>
</reference>
<feature type="region of interest" description="Disordered" evidence="1">
    <location>
        <begin position="74"/>
        <end position="98"/>
    </location>
</feature>
<keyword evidence="3" id="KW-1185">Reference proteome</keyword>
<sequence length="320" mass="35018">MSDSFWPINTADKTDDESDALYEAVTGHPPLASASIHQMLATLPTATERPTTRVDKYVNRLQAAMRDGAARALASTLSSSAPKPSALKTERDTRSRADAQAVNWTSLKPKIHDVIDLCDDDDDEGDLIIVTPAVPPQRTPPKMATAVVHQSENSRSRTLEDNEEHPVHARTVDAAHEVIDLCDSDEDEDQSVEVVPVRAPTQGTALKMATAVVHHSENTHSLKRKEREDDDEDFTRKRPFKASDDVLEVRDHADEEAQPVDIVPAGDPQGTAAKVAAAEAHHSENSRTLKVRIKMSKMTSAAVHPWANSDSPKVCICMHV</sequence>
<feature type="compositionally biased region" description="Basic and acidic residues" evidence="1">
    <location>
        <begin position="88"/>
        <end position="97"/>
    </location>
</feature>
<protein>
    <submittedName>
        <fullName evidence="2">Uncharacterized protein</fullName>
    </submittedName>
</protein>
<accession>A0A167N7Y2</accession>